<reference evidence="3 4" key="1">
    <citation type="submission" date="2019-03" db="EMBL/GenBank/DDBJ databases">
        <title>Genomic Encyclopedia of Type Strains, Phase IV (KMG-IV): sequencing the most valuable type-strain genomes for metagenomic binning, comparative biology and taxonomic classification.</title>
        <authorList>
            <person name="Goeker M."/>
        </authorList>
    </citation>
    <scope>NUCLEOTIDE SEQUENCE [LARGE SCALE GENOMIC DNA]</scope>
    <source>
        <strain evidence="3 4">DSM 100451</strain>
    </source>
</reference>
<evidence type="ECO:0000256" key="2">
    <source>
        <dbReference type="SAM" id="SignalP"/>
    </source>
</evidence>
<gene>
    <name evidence="3" type="ORF">EDD77_101148</name>
</gene>
<keyword evidence="2" id="KW-0732">Signal</keyword>
<feature type="chain" id="PRO_5038742377" description="Lipoprotein" evidence="2">
    <location>
        <begin position="26"/>
        <end position="177"/>
    </location>
</feature>
<evidence type="ECO:0008006" key="5">
    <source>
        <dbReference type="Google" id="ProtNLM"/>
    </source>
</evidence>
<dbReference type="AlphaFoldDB" id="A0A4R1R7U3"/>
<evidence type="ECO:0000256" key="1">
    <source>
        <dbReference type="SAM" id="MobiDB-lite"/>
    </source>
</evidence>
<dbReference type="RefSeq" id="WP_058964161.1">
    <property type="nucleotide sequence ID" value="NZ_CABKVM010000016.1"/>
</dbReference>
<proteinExistence type="predicted"/>
<feature type="signal peptide" evidence="2">
    <location>
        <begin position="1"/>
        <end position="25"/>
    </location>
</feature>
<feature type="region of interest" description="Disordered" evidence="1">
    <location>
        <begin position="28"/>
        <end position="58"/>
    </location>
</feature>
<dbReference type="EMBL" id="SLUM01000001">
    <property type="protein sequence ID" value="TCL61694.1"/>
    <property type="molecule type" value="Genomic_DNA"/>
</dbReference>
<protein>
    <recommendedName>
        <fullName evidence="5">Lipoprotein</fullName>
    </recommendedName>
</protein>
<dbReference type="OrthoDB" id="1850689at2"/>
<dbReference type="Proteomes" id="UP000295184">
    <property type="component" value="Unassembled WGS sequence"/>
</dbReference>
<comment type="caution">
    <text evidence="3">The sequence shown here is derived from an EMBL/GenBank/DDBJ whole genome shotgun (WGS) entry which is preliminary data.</text>
</comment>
<evidence type="ECO:0000313" key="4">
    <source>
        <dbReference type="Proteomes" id="UP000295184"/>
    </source>
</evidence>
<accession>A0A4R1R7U3</accession>
<sequence>MKKIVLPFVCCLAAALLAGCAPASGAPASTSLPGSSSPASLSQPAGESAAVSESAASEAPEWTDEAVMELFLAQEQNARRTVLDCVAVPDGGEELVGVVLYAEPEHTDVRLAFLSADGTFQPMGLEAIPADPSGLAYLGEGRFRLDILDENGQPSGQIITFRREGVETYFAVEPEKE</sequence>
<evidence type="ECO:0000313" key="3">
    <source>
        <dbReference type="EMBL" id="TCL61694.1"/>
    </source>
</evidence>
<dbReference type="PROSITE" id="PS51257">
    <property type="entry name" value="PROKAR_LIPOPROTEIN"/>
    <property type="match status" value="1"/>
</dbReference>
<organism evidence="3 4">
    <name type="scientific">Allofournierella massiliensis</name>
    <dbReference type="NCBI Taxonomy" id="1650663"/>
    <lineage>
        <taxon>Bacteria</taxon>
        <taxon>Bacillati</taxon>
        <taxon>Bacillota</taxon>
        <taxon>Clostridia</taxon>
        <taxon>Eubacteriales</taxon>
        <taxon>Oscillospiraceae</taxon>
        <taxon>Allofournierella</taxon>
    </lineage>
</organism>
<name>A0A4R1R7U3_9FIRM</name>